<dbReference type="InterPro" id="IPR012337">
    <property type="entry name" value="RNaseH-like_sf"/>
</dbReference>
<gene>
    <name evidence="3" type="ORF">CYMTET_18047</name>
</gene>
<protein>
    <recommendedName>
        <fullName evidence="2">DUF659 domain-containing protein</fullName>
    </recommendedName>
</protein>
<dbReference type="SUPFAM" id="SSF53098">
    <property type="entry name" value="Ribonuclease H-like"/>
    <property type="match status" value="1"/>
</dbReference>
<organism evidence="3 4">
    <name type="scientific">Cymbomonas tetramitiformis</name>
    <dbReference type="NCBI Taxonomy" id="36881"/>
    <lineage>
        <taxon>Eukaryota</taxon>
        <taxon>Viridiplantae</taxon>
        <taxon>Chlorophyta</taxon>
        <taxon>Pyramimonadophyceae</taxon>
        <taxon>Pyramimonadales</taxon>
        <taxon>Pyramimonadaceae</taxon>
        <taxon>Cymbomonas</taxon>
    </lineage>
</organism>
<dbReference type="AlphaFoldDB" id="A0AAE0L6N9"/>
<feature type="compositionally biased region" description="Acidic residues" evidence="1">
    <location>
        <begin position="32"/>
        <end position="49"/>
    </location>
</feature>
<comment type="caution">
    <text evidence="3">The sequence shown here is derived from an EMBL/GenBank/DDBJ whole genome shotgun (WGS) entry which is preliminary data.</text>
</comment>
<dbReference type="Proteomes" id="UP001190700">
    <property type="component" value="Unassembled WGS sequence"/>
</dbReference>
<dbReference type="Pfam" id="PF04937">
    <property type="entry name" value="DUF659"/>
    <property type="match status" value="1"/>
</dbReference>
<evidence type="ECO:0000313" key="4">
    <source>
        <dbReference type="Proteomes" id="UP001190700"/>
    </source>
</evidence>
<sequence>MSKDNLLLQSNWITGTKVEEEADDKEVHSEEENNDEGEVGGSEEEEEEGISPPTADRVAQYEAHRREQKRLCAQERRKKMKAALFAESVPVSDSSALPTTLQILKRTPSDHLLFKGQLVPTRAAALLKIAEKVEKDRKREREGLNQATEGVFGTAKTRKQMSITAGFMGSAQKLADEALAHAFYTANIAPNVLDNIDFKRALQKVALVGPTYVAPERHQVAGPMLQADADKTKAAILAKRTPVQKFGSTVVSDVATDGCRRPINNLIDISAEVAELVKAEDCTGKTKDKQFIADFVTSYIMGLPDPFSVVQVLMDNATRGSWPLIEAKCPWVVVGPCEPHVSSLEVADICKLPFFKAVIKKVHVVRKFILNHQKALATFKSLADGMLTQPGATREATVFYGFTSFLQNIDTISQTLTSQEVVQYVRANRGQRATPESRTLHELFTEAKDFATEADLQPQIELCQQVLKPIVMLLRLADSDRPSASKIQYHKFEVQEKLKALTVPEPAPWAEGEYDWDEMLQEIVAIHRYRWDYGYTIVQGTGYLLDPEFVDMDQHQDEETMDAFTSCSSWACAPLPKLQVQEHPSGLTSS</sequence>
<dbReference type="InterPro" id="IPR007021">
    <property type="entry name" value="DUF659"/>
</dbReference>
<name>A0AAE0L6N9_9CHLO</name>
<dbReference type="EMBL" id="LGRX02008298">
    <property type="protein sequence ID" value="KAK3273725.1"/>
    <property type="molecule type" value="Genomic_DNA"/>
</dbReference>
<feature type="domain" description="DUF659" evidence="2">
    <location>
        <begin position="215"/>
        <end position="364"/>
    </location>
</feature>
<evidence type="ECO:0000259" key="2">
    <source>
        <dbReference type="Pfam" id="PF04937"/>
    </source>
</evidence>
<accession>A0AAE0L6N9</accession>
<evidence type="ECO:0000313" key="3">
    <source>
        <dbReference type="EMBL" id="KAK3273725.1"/>
    </source>
</evidence>
<evidence type="ECO:0000256" key="1">
    <source>
        <dbReference type="SAM" id="MobiDB-lite"/>
    </source>
</evidence>
<feature type="region of interest" description="Disordered" evidence="1">
    <location>
        <begin position="1"/>
        <end position="63"/>
    </location>
</feature>
<proteinExistence type="predicted"/>
<keyword evidence="4" id="KW-1185">Reference proteome</keyword>
<dbReference type="PANTHER" id="PTHR32166">
    <property type="entry name" value="OSJNBA0013A04.12 PROTEIN"/>
    <property type="match status" value="1"/>
</dbReference>
<reference evidence="3 4" key="1">
    <citation type="journal article" date="2015" name="Genome Biol. Evol.">
        <title>Comparative Genomics of a Bacterivorous Green Alga Reveals Evolutionary Causalities and Consequences of Phago-Mixotrophic Mode of Nutrition.</title>
        <authorList>
            <person name="Burns J.A."/>
            <person name="Paasch A."/>
            <person name="Narechania A."/>
            <person name="Kim E."/>
        </authorList>
    </citation>
    <scope>NUCLEOTIDE SEQUENCE [LARGE SCALE GENOMIC DNA]</scope>
    <source>
        <strain evidence="3 4">PLY_AMNH</strain>
    </source>
</reference>
<dbReference type="PANTHER" id="PTHR32166:SF24">
    <property type="entry name" value="F16P17.2 PROTEIN"/>
    <property type="match status" value="1"/>
</dbReference>